<accession>A0A2N8ZNL6</accession>
<gene>
    <name evidence="1" type="ORF">VTAP4600_A3506</name>
    <name evidence="2" type="ORF">VTAP4600_P0070</name>
</gene>
<evidence type="ECO:0000313" key="3">
    <source>
        <dbReference type="Proteomes" id="UP000235828"/>
    </source>
</evidence>
<dbReference type="KEGG" id="vta:P0070"/>
<dbReference type="OrthoDB" id="5878502at2"/>
<evidence type="ECO:0000313" key="1">
    <source>
        <dbReference type="EMBL" id="SON51453.1"/>
    </source>
</evidence>
<proteinExistence type="predicted"/>
<dbReference type="RefSeq" id="WP_012397048.1">
    <property type="nucleotide sequence ID" value="NZ_LT960611.1"/>
</dbReference>
<dbReference type="Proteomes" id="UP000235828">
    <property type="component" value="Chromosome A"/>
</dbReference>
<name>A0A2N8ZNL6_9VIBR</name>
<dbReference type="EMBL" id="LT960613">
    <property type="protein sequence ID" value="SON53514.1"/>
    <property type="molecule type" value="Genomic_DNA"/>
</dbReference>
<sequence>MPPISSKARCAIAFLPTTVIFKRLLFVTQQYLNGSLDMTKELIRKTVLQSPEPLTINEYIKLVELLESD</sequence>
<dbReference type="AlphaFoldDB" id="A0A2N8ZNL6"/>
<keyword evidence="3" id="KW-1185">Reference proteome</keyword>
<keyword evidence="2" id="KW-0614">Plasmid</keyword>
<evidence type="ECO:0000313" key="2">
    <source>
        <dbReference type="EMBL" id="SON53514.1"/>
    </source>
</evidence>
<protein>
    <submittedName>
        <fullName evidence="2">Uncharacterized protein</fullName>
    </submittedName>
</protein>
<dbReference type="EMBL" id="LT960611">
    <property type="protein sequence ID" value="SON51453.1"/>
    <property type="molecule type" value="Genomic_DNA"/>
</dbReference>
<geneLocation type="plasmid" evidence="3">
    <name>p</name>
</geneLocation>
<organism evidence="2 3">
    <name type="scientific">Vibrio tapetis subsp. tapetis</name>
    <dbReference type="NCBI Taxonomy" id="1671868"/>
    <lineage>
        <taxon>Bacteria</taxon>
        <taxon>Pseudomonadati</taxon>
        <taxon>Pseudomonadota</taxon>
        <taxon>Gammaproteobacteria</taxon>
        <taxon>Vibrionales</taxon>
        <taxon>Vibrionaceae</taxon>
        <taxon>Vibrio</taxon>
    </lineage>
</organism>
<dbReference type="Proteomes" id="UP000235828">
    <property type="component" value="Plasmid P"/>
</dbReference>
<reference evidence="2 3" key="1">
    <citation type="submission" date="2017-10" db="EMBL/GenBank/DDBJ databases">
        <authorList>
            <person name="Banno H."/>
            <person name="Chua N.-H."/>
        </authorList>
    </citation>
    <scope>NUCLEOTIDE SEQUENCE [LARGE SCALE GENOMIC DNA]</scope>
    <source>
        <strain evidence="2">Vibrio tapetis CECT4600</strain>
        <plasmid evidence="3">Plasmid p</plasmid>
    </source>
</reference>
<dbReference type="KEGG" id="vta:A3506"/>
<geneLocation type="plasmid" evidence="2">
    <name>P</name>
</geneLocation>